<reference evidence="2" key="3">
    <citation type="submission" date="2021-05" db="UniProtKB">
        <authorList>
            <consortium name="EnsemblPlants"/>
        </authorList>
    </citation>
    <scope>IDENTIFICATION</scope>
    <source>
        <strain evidence="2">cv. B73</strain>
    </source>
</reference>
<feature type="compositionally biased region" description="Low complexity" evidence="1">
    <location>
        <begin position="105"/>
        <end position="114"/>
    </location>
</feature>
<protein>
    <submittedName>
        <fullName evidence="2">Uncharacterized protein</fullName>
    </submittedName>
</protein>
<dbReference type="InParanoid" id="A0A804RGA7"/>
<evidence type="ECO:0000313" key="2">
    <source>
        <dbReference type="EnsemblPlants" id="Zm00001eb414880_P001"/>
    </source>
</evidence>
<feature type="compositionally biased region" description="Basic and acidic residues" evidence="1">
    <location>
        <begin position="180"/>
        <end position="206"/>
    </location>
</feature>
<keyword evidence="3" id="KW-1185">Reference proteome</keyword>
<sequence length="244" mass="26135">MSWSSNTSNILFLRPCASQHTVLSPSASQHTLCADRRDNHRRRQRIGIGTWAAAPVHLPSQRRKGAITSIVTETDPILRTHITNNSPSQPGHGVVAVCASDKPARAPAAAPRVVRPGRRRLPPPSSSHQSTKRAAGSGRRGPSGVSPPTALAHSVTERAPRRPEVGERRASPPRCSGDGDDSKRGYAAHERPDGGGGDHARGDVRTRPAWSPGTRRRRQRQNAWRTGGGESARGYARTCSAGPP</sequence>
<dbReference type="AlphaFoldDB" id="A0A804RGA7"/>
<evidence type="ECO:0000313" key="3">
    <source>
        <dbReference type="Proteomes" id="UP000007305"/>
    </source>
</evidence>
<dbReference type="Proteomes" id="UP000007305">
    <property type="component" value="Chromosome 10"/>
</dbReference>
<feature type="compositionally biased region" description="Low complexity" evidence="1">
    <location>
        <begin position="133"/>
        <end position="148"/>
    </location>
</feature>
<organism evidence="2 3">
    <name type="scientific">Zea mays</name>
    <name type="common">Maize</name>
    <dbReference type="NCBI Taxonomy" id="4577"/>
    <lineage>
        <taxon>Eukaryota</taxon>
        <taxon>Viridiplantae</taxon>
        <taxon>Streptophyta</taxon>
        <taxon>Embryophyta</taxon>
        <taxon>Tracheophyta</taxon>
        <taxon>Spermatophyta</taxon>
        <taxon>Magnoliopsida</taxon>
        <taxon>Liliopsida</taxon>
        <taxon>Poales</taxon>
        <taxon>Poaceae</taxon>
        <taxon>PACMAD clade</taxon>
        <taxon>Panicoideae</taxon>
        <taxon>Andropogonodae</taxon>
        <taxon>Andropogoneae</taxon>
        <taxon>Tripsacinae</taxon>
        <taxon>Zea</taxon>
    </lineage>
</organism>
<name>A0A804RGA7_MAIZE</name>
<feature type="compositionally biased region" description="Basic and acidic residues" evidence="1">
    <location>
        <begin position="155"/>
        <end position="170"/>
    </location>
</feature>
<dbReference type="EnsemblPlants" id="Zm00001eb414880_T001">
    <property type="protein sequence ID" value="Zm00001eb414880_P001"/>
    <property type="gene ID" value="Zm00001eb414880"/>
</dbReference>
<feature type="region of interest" description="Disordered" evidence="1">
    <location>
        <begin position="103"/>
        <end position="244"/>
    </location>
</feature>
<evidence type="ECO:0000256" key="1">
    <source>
        <dbReference type="SAM" id="MobiDB-lite"/>
    </source>
</evidence>
<proteinExistence type="predicted"/>
<dbReference type="Gramene" id="Zm00001eb414880_T001">
    <property type="protein sequence ID" value="Zm00001eb414880_P001"/>
    <property type="gene ID" value="Zm00001eb414880"/>
</dbReference>
<reference evidence="2" key="2">
    <citation type="submission" date="2019-07" db="EMBL/GenBank/DDBJ databases">
        <authorList>
            <person name="Seetharam A."/>
            <person name="Woodhouse M."/>
            <person name="Cannon E."/>
        </authorList>
    </citation>
    <scope>NUCLEOTIDE SEQUENCE [LARGE SCALE GENOMIC DNA]</scope>
    <source>
        <strain evidence="2">cv. B73</strain>
    </source>
</reference>
<reference evidence="3" key="1">
    <citation type="journal article" date="2009" name="Science">
        <title>The B73 maize genome: complexity, diversity, and dynamics.</title>
        <authorList>
            <person name="Schnable P.S."/>
            <person name="Ware D."/>
            <person name="Fulton R.S."/>
            <person name="Stein J.C."/>
            <person name="Wei F."/>
            <person name="Pasternak S."/>
            <person name="Liang C."/>
            <person name="Zhang J."/>
            <person name="Fulton L."/>
            <person name="Graves T.A."/>
            <person name="Minx P."/>
            <person name="Reily A.D."/>
            <person name="Courtney L."/>
            <person name="Kruchowski S.S."/>
            <person name="Tomlinson C."/>
            <person name="Strong C."/>
            <person name="Delehaunty K."/>
            <person name="Fronick C."/>
            <person name="Courtney B."/>
            <person name="Rock S.M."/>
            <person name="Belter E."/>
            <person name="Du F."/>
            <person name="Kim K."/>
            <person name="Abbott R.M."/>
            <person name="Cotton M."/>
            <person name="Levy A."/>
            <person name="Marchetto P."/>
            <person name="Ochoa K."/>
            <person name="Jackson S.M."/>
            <person name="Gillam B."/>
            <person name="Chen W."/>
            <person name="Yan L."/>
            <person name="Higginbotham J."/>
            <person name="Cardenas M."/>
            <person name="Waligorski J."/>
            <person name="Applebaum E."/>
            <person name="Phelps L."/>
            <person name="Falcone J."/>
            <person name="Kanchi K."/>
            <person name="Thane T."/>
            <person name="Scimone A."/>
            <person name="Thane N."/>
            <person name="Henke J."/>
            <person name="Wang T."/>
            <person name="Ruppert J."/>
            <person name="Shah N."/>
            <person name="Rotter K."/>
            <person name="Hodges J."/>
            <person name="Ingenthron E."/>
            <person name="Cordes M."/>
            <person name="Kohlberg S."/>
            <person name="Sgro J."/>
            <person name="Delgado B."/>
            <person name="Mead K."/>
            <person name="Chinwalla A."/>
            <person name="Leonard S."/>
            <person name="Crouse K."/>
            <person name="Collura K."/>
            <person name="Kudrna D."/>
            <person name="Currie J."/>
            <person name="He R."/>
            <person name="Angelova A."/>
            <person name="Rajasekar S."/>
            <person name="Mueller T."/>
            <person name="Lomeli R."/>
            <person name="Scara G."/>
            <person name="Ko A."/>
            <person name="Delaney K."/>
            <person name="Wissotski M."/>
            <person name="Lopez G."/>
            <person name="Campos D."/>
            <person name="Braidotti M."/>
            <person name="Ashley E."/>
            <person name="Golser W."/>
            <person name="Kim H."/>
            <person name="Lee S."/>
            <person name="Lin J."/>
            <person name="Dujmic Z."/>
            <person name="Kim W."/>
            <person name="Talag J."/>
            <person name="Zuccolo A."/>
            <person name="Fan C."/>
            <person name="Sebastian A."/>
            <person name="Kramer M."/>
            <person name="Spiegel L."/>
            <person name="Nascimento L."/>
            <person name="Zutavern T."/>
            <person name="Miller B."/>
            <person name="Ambroise C."/>
            <person name="Muller S."/>
            <person name="Spooner W."/>
            <person name="Narechania A."/>
            <person name="Ren L."/>
            <person name="Wei S."/>
            <person name="Kumari S."/>
            <person name="Faga B."/>
            <person name="Levy M.J."/>
            <person name="McMahan L."/>
            <person name="Van Buren P."/>
            <person name="Vaughn M.W."/>
            <person name="Ying K."/>
            <person name="Yeh C.-T."/>
            <person name="Emrich S.J."/>
            <person name="Jia Y."/>
            <person name="Kalyanaraman A."/>
            <person name="Hsia A.-P."/>
            <person name="Barbazuk W.B."/>
            <person name="Baucom R.S."/>
            <person name="Brutnell T.P."/>
            <person name="Carpita N.C."/>
            <person name="Chaparro C."/>
            <person name="Chia J.-M."/>
            <person name="Deragon J.-M."/>
            <person name="Estill J.C."/>
            <person name="Fu Y."/>
            <person name="Jeddeloh J.A."/>
            <person name="Han Y."/>
            <person name="Lee H."/>
            <person name="Li P."/>
            <person name="Lisch D.R."/>
            <person name="Liu S."/>
            <person name="Liu Z."/>
            <person name="Nagel D.H."/>
            <person name="McCann M.C."/>
            <person name="SanMiguel P."/>
            <person name="Myers A.M."/>
            <person name="Nettleton D."/>
            <person name="Nguyen J."/>
            <person name="Penning B.W."/>
            <person name="Ponnala L."/>
            <person name="Schneider K.L."/>
            <person name="Schwartz D.C."/>
            <person name="Sharma A."/>
            <person name="Soderlund C."/>
            <person name="Springer N.M."/>
            <person name="Sun Q."/>
            <person name="Wang H."/>
            <person name="Waterman M."/>
            <person name="Westerman R."/>
            <person name="Wolfgruber T.K."/>
            <person name="Yang L."/>
            <person name="Yu Y."/>
            <person name="Zhang L."/>
            <person name="Zhou S."/>
            <person name="Zhu Q."/>
            <person name="Bennetzen J.L."/>
            <person name="Dawe R.K."/>
            <person name="Jiang J."/>
            <person name="Jiang N."/>
            <person name="Presting G.G."/>
            <person name="Wessler S.R."/>
            <person name="Aluru S."/>
            <person name="Martienssen R.A."/>
            <person name="Clifton S.W."/>
            <person name="McCombie W.R."/>
            <person name="Wing R.A."/>
            <person name="Wilson R.K."/>
        </authorList>
    </citation>
    <scope>NUCLEOTIDE SEQUENCE [LARGE SCALE GENOMIC DNA]</scope>
    <source>
        <strain evidence="3">cv. B73</strain>
    </source>
</reference>
<accession>A0A804RGA7</accession>